<sequence length="95" mass="10435">MYNDSIETLLLRHYGSNGPEPEALEQRLCASVHQEAQEIQQRQTAARRICEQRISRRRAVQLVALSSAGLGLLSTGVASVQSILSSQEGPRPAYS</sequence>
<keyword evidence="1" id="KW-0812">Transmembrane</keyword>
<dbReference type="AlphaFoldDB" id="A0A402AKL7"/>
<dbReference type="RefSeq" id="WP_126551444.1">
    <property type="nucleotide sequence ID" value="NZ_BIFS01000001.1"/>
</dbReference>
<dbReference type="EMBL" id="BIFS01000001">
    <property type="protein sequence ID" value="GCE19599.1"/>
    <property type="molecule type" value="Genomic_DNA"/>
</dbReference>
<organism evidence="2 3">
    <name type="scientific">Dictyobacter kobayashii</name>
    <dbReference type="NCBI Taxonomy" id="2014872"/>
    <lineage>
        <taxon>Bacteria</taxon>
        <taxon>Bacillati</taxon>
        <taxon>Chloroflexota</taxon>
        <taxon>Ktedonobacteria</taxon>
        <taxon>Ktedonobacterales</taxon>
        <taxon>Dictyobacteraceae</taxon>
        <taxon>Dictyobacter</taxon>
    </lineage>
</organism>
<evidence type="ECO:0000256" key="1">
    <source>
        <dbReference type="SAM" id="Phobius"/>
    </source>
</evidence>
<comment type="caution">
    <text evidence="2">The sequence shown here is derived from an EMBL/GenBank/DDBJ whole genome shotgun (WGS) entry which is preliminary data.</text>
</comment>
<dbReference type="Proteomes" id="UP000287188">
    <property type="component" value="Unassembled WGS sequence"/>
</dbReference>
<evidence type="ECO:0000313" key="2">
    <source>
        <dbReference type="EMBL" id="GCE19599.1"/>
    </source>
</evidence>
<reference evidence="3" key="1">
    <citation type="submission" date="2018-12" db="EMBL/GenBank/DDBJ databases">
        <title>Tengunoibacter tsumagoiensis gen. nov., sp. nov., Dictyobacter kobayashii sp. nov., D. alpinus sp. nov., and D. joshuensis sp. nov. and description of Dictyobacteraceae fam. nov. within the order Ktedonobacterales isolated from Tengu-no-mugimeshi.</title>
        <authorList>
            <person name="Wang C.M."/>
            <person name="Zheng Y."/>
            <person name="Sakai Y."/>
            <person name="Toyoda A."/>
            <person name="Minakuchi Y."/>
            <person name="Abe K."/>
            <person name="Yokota A."/>
            <person name="Yabe S."/>
        </authorList>
    </citation>
    <scope>NUCLEOTIDE SEQUENCE [LARGE SCALE GENOMIC DNA]</scope>
    <source>
        <strain evidence="3">Uno11</strain>
    </source>
</reference>
<proteinExistence type="predicted"/>
<evidence type="ECO:0000313" key="3">
    <source>
        <dbReference type="Proteomes" id="UP000287188"/>
    </source>
</evidence>
<feature type="transmembrane region" description="Helical" evidence="1">
    <location>
        <begin position="62"/>
        <end position="84"/>
    </location>
</feature>
<keyword evidence="1" id="KW-0472">Membrane</keyword>
<gene>
    <name evidence="2" type="ORF">KDK_33990</name>
</gene>
<dbReference type="OrthoDB" id="164699at2"/>
<name>A0A402AKL7_9CHLR</name>
<protein>
    <submittedName>
        <fullName evidence="2">Uncharacterized protein</fullName>
    </submittedName>
</protein>
<accession>A0A402AKL7</accession>
<keyword evidence="3" id="KW-1185">Reference proteome</keyword>
<keyword evidence="1" id="KW-1133">Transmembrane helix</keyword>